<evidence type="ECO:0000313" key="3">
    <source>
        <dbReference type="EMBL" id="JAC27130.1"/>
    </source>
</evidence>
<dbReference type="InterPro" id="IPR002223">
    <property type="entry name" value="Kunitz_BPTI"/>
</dbReference>
<organism evidence="3">
    <name type="scientific">Amblyomma parvum</name>
    <name type="common">South American tick</name>
    <dbReference type="NCBI Taxonomy" id="251391"/>
    <lineage>
        <taxon>Eukaryota</taxon>
        <taxon>Metazoa</taxon>
        <taxon>Ecdysozoa</taxon>
        <taxon>Arthropoda</taxon>
        <taxon>Chelicerata</taxon>
        <taxon>Arachnida</taxon>
        <taxon>Acari</taxon>
        <taxon>Parasitiformes</taxon>
        <taxon>Ixodida</taxon>
        <taxon>Ixodoidea</taxon>
        <taxon>Ixodidae</taxon>
        <taxon>Amblyomminae</taxon>
        <taxon>Amblyomma</taxon>
    </lineage>
</organism>
<dbReference type="InterPro" id="IPR036880">
    <property type="entry name" value="Kunitz_BPTI_sf"/>
</dbReference>
<accession>A0A023G2J5</accession>
<proteinExistence type="evidence at transcript level"/>
<dbReference type="Gene3D" id="4.10.410.10">
    <property type="entry name" value="Pancreatic trypsin inhibitor Kunitz domain"/>
    <property type="match status" value="1"/>
</dbReference>
<reference evidence="3" key="1">
    <citation type="submission" date="2014-03" db="EMBL/GenBank/DDBJ databases">
        <title>The sialotranscriptome of Amblyomma triste, Amblyomma parvum and Amblyomma cajennense ticks, uncovered by 454-based RNA-seq.</title>
        <authorList>
            <person name="Garcia G.R."/>
            <person name="Gardinassi L.G."/>
            <person name="Ribeiro J.M."/>
            <person name="Anatrielo E."/>
            <person name="Ferreira B.R."/>
            <person name="Moreira H.N."/>
            <person name="Mafra C."/>
            <person name="Olegario M.M."/>
            <person name="Szabo P.J."/>
            <person name="Miranda-Santos I.K."/>
            <person name="Maruyama S.R."/>
        </authorList>
    </citation>
    <scope>NUCLEOTIDE SEQUENCE</scope>
    <source>
        <strain evidence="3">Araguapaz</strain>
        <tissue evidence="3">Salivary glands</tissue>
    </source>
</reference>
<feature type="chain" id="PRO_5001516651" evidence="1">
    <location>
        <begin position="24"/>
        <end position="99"/>
    </location>
</feature>
<protein>
    <submittedName>
        <fullName evidence="3">Putative monolaris</fullName>
    </submittedName>
</protein>
<evidence type="ECO:0000259" key="2">
    <source>
        <dbReference type="PROSITE" id="PS50279"/>
    </source>
</evidence>
<feature type="non-terminal residue" evidence="3">
    <location>
        <position position="1"/>
    </location>
</feature>
<feature type="domain" description="BPTI/Kunitz inhibitor" evidence="2">
    <location>
        <begin position="37"/>
        <end position="88"/>
    </location>
</feature>
<dbReference type="PROSITE" id="PS50279">
    <property type="entry name" value="BPTI_KUNITZ_2"/>
    <property type="match status" value="1"/>
</dbReference>
<evidence type="ECO:0000256" key="1">
    <source>
        <dbReference type="SAM" id="SignalP"/>
    </source>
</evidence>
<dbReference type="AlphaFoldDB" id="A0A023G2J5"/>
<feature type="signal peptide" evidence="1">
    <location>
        <begin position="1"/>
        <end position="23"/>
    </location>
</feature>
<dbReference type="GO" id="GO:0004867">
    <property type="term" value="F:serine-type endopeptidase inhibitor activity"/>
    <property type="evidence" value="ECO:0007669"/>
    <property type="project" value="InterPro"/>
</dbReference>
<sequence>KMFFYLLALNLFVAAWNHPVTLAEVSGAHYDYKCAVIMAPEDIGGCEKADGLRWIYNNNNDTCLSYNYCDDNQPLPDFPSEEECQKTCVGHRDRRPVAR</sequence>
<dbReference type="Pfam" id="PF00014">
    <property type="entry name" value="Kunitz_BPTI"/>
    <property type="match status" value="1"/>
</dbReference>
<keyword evidence="1" id="KW-0732">Signal</keyword>
<dbReference type="SUPFAM" id="SSF57362">
    <property type="entry name" value="BPTI-like"/>
    <property type="match status" value="1"/>
</dbReference>
<dbReference type="EMBL" id="GBBL01000190">
    <property type="protein sequence ID" value="JAC27130.1"/>
    <property type="molecule type" value="mRNA"/>
</dbReference>
<name>A0A023G2J5_AMBPA</name>